<reference evidence="1" key="1">
    <citation type="submission" date="2019-09" db="EMBL/GenBank/DDBJ databases">
        <title>Draft genome information of white flower Hibiscus syriacus.</title>
        <authorList>
            <person name="Kim Y.-M."/>
        </authorList>
    </citation>
    <scope>NUCLEOTIDE SEQUENCE [LARGE SCALE GENOMIC DNA]</scope>
    <source>
        <strain evidence="1">YM2019G1</strain>
    </source>
</reference>
<keyword evidence="2" id="KW-1185">Reference proteome</keyword>
<dbReference type="EMBL" id="VEPZ02001414">
    <property type="protein sequence ID" value="KAE8674695.1"/>
    <property type="molecule type" value="Genomic_DNA"/>
</dbReference>
<proteinExistence type="predicted"/>
<gene>
    <name evidence="1" type="ORF">F3Y22_tig00111723pilonHSYRG00081</name>
</gene>
<evidence type="ECO:0000313" key="2">
    <source>
        <dbReference type="Proteomes" id="UP000436088"/>
    </source>
</evidence>
<dbReference type="AlphaFoldDB" id="A0A6A2Y2J4"/>
<organism evidence="1 2">
    <name type="scientific">Hibiscus syriacus</name>
    <name type="common">Rose of Sharon</name>
    <dbReference type="NCBI Taxonomy" id="106335"/>
    <lineage>
        <taxon>Eukaryota</taxon>
        <taxon>Viridiplantae</taxon>
        <taxon>Streptophyta</taxon>
        <taxon>Embryophyta</taxon>
        <taxon>Tracheophyta</taxon>
        <taxon>Spermatophyta</taxon>
        <taxon>Magnoliopsida</taxon>
        <taxon>eudicotyledons</taxon>
        <taxon>Gunneridae</taxon>
        <taxon>Pentapetalae</taxon>
        <taxon>rosids</taxon>
        <taxon>malvids</taxon>
        <taxon>Malvales</taxon>
        <taxon>Malvaceae</taxon>
        <taxon>Malvoideae</taxon>
        <taxon>Hibiscus</taxon>
    </lineage>
</organism>
<protein>
    <submittedName>
        <fullName evidence="1">Uncharacterized protein</fullName>
    </submittedName>
</protein>
<name>A0A6A2Y2J4_HIBSY</name>
<dbReference type="Proteomes" id="UP000436088">
    <property type="component" value="Unassembled WGS sequence"/>
</dbReference>
<evidence type="ECO:0000313" key="1">
    <source>
        <dbReference type="EMBL" id="KAE8674695.1"/>
    </source>
</evidence>
<comment type="caution">
    <text evidence="1">The sequence shown here is derived from an EMBL/GenBank/DDBJ whole genome shotgun (WGS) entry which is preliminary data.</text>
</comment>
<accession>A0A6A2Y2J4</accession>
<sequence>MFSSLTWQVWKRRNEFIFSGTSLLGSNLLHLCLHWGSLYKDPCGTHAGVVPLVHHEIIWNAPLLDGLPSTKTVLSPTPPPLAQQVAFFVTLLEIGSEVTLNLLKLLQLFTLSYGVYLKVSSLHGLKDEVCKRQMKSVNSSDVFMVSSVNAR</sequence>